<keyword evidence="8" id="KW-1185">Reference proteome</keyword>
<gene>
    <name evidence="7" type="ORF">P691DRAFT_654883</name>
</gene>
<dbReference type="PANTHER" id="PTHR24119">
    <property type="entry name" value="ACYL-COA-BINDING DOMAIN-CONTAINING PROTEIN 6"/>
    <property type="match status" value="1"/>
</dbReference>
<dbReference type="Pfam" id="PF00887">
    <property type="entry name" value="ACBP"/>
    <property type="match status" value="1"/>
</dbReference>
<feature type="domain" description="ACB" evidence="6">
    <location>
        <begin position="2"/>
        <end position="92"/>
    </location>
</feature>
<feature type="repeat" description="ANK" evidence="4">
    <location>
        <begin position="175"/>
        <end position="207"/>
    </location>
</feature>
<accession>A0A9P5XQY5</accession>
<evidence type="ECO:0000256" key="3">
    <source>
        <dbReference type="ARBA" id="ARBA00023121"/>
    </source>
</evidence>
<dbReference type="SUPFAM" id="SSF48403">
    <property type="entry name" value="Ankyrin repeat"/>
    <property type="match status" value="1"/>
</dbReference>
<dbReference type="GO" id="GO:0000062">
    <property type="term" value="F:fatty-acyl-CoA binding"/>
    <property type="evidence" value="ECO:0007669"/>
    <property type="project" value="InterPro"/>
</dbReference>
<evidence type="ECO:0000259" key="6">
    <source>
        <dbReference type="PROSITE" id="PS51228"/>
    </source>
</evidence>
<evidence type="ECO:0000256" key="2">
    <source>
        <dbReference type="ARBA" id="ARBA00023043"/>
    </source>
</evidence>
<dbReference type="InterPro" id="IPR014352">
    <property type="entry name" value="FERM/acyl-CoA-bd_prot_sf"/>
</dbReference>
<dbReference type="Gene3D" id="1.25.40.20">
    <property type="entry name" value="Ankyrin repeat-containing domain"/>
    <property type="match status" value="1"/>
</dbReference>
<dbReference type="InterPro" id="IPR035984">
    <property type="entry name" value="Acyl-CoA-binding_sf"/>
</dbReference>
<proteinExistence type="predicted"/>
<dbReference type="InterPro" id="IPR000582">
    <property type="entry name" value="Acyl-CoA-binding_protein"/>
</dbReference>
<dbReference type="Gene3D" id="1.20.80.10">
    <property type="match status" value="1"/>
</dbReference>
<dbReference type="EMBL" id="MU151051">
    <property type="protein sequence ID" value="KAF9455129.1"/>
    <property type="molecule type" value="Genomic_DNA"/>
</dbReference>
<dbReference type="Pfam" id="PF12796">
    <property type="entry name" value="Ank_2"/>
    <property type="match status" value="1"/>
</dbReference>
<evidence type="ECO:0000256" key="5">
    <source>
        <dbReference type="SAM" id="MobiDB-lite"/>
    </source>
</evidence>
<keyword evidence="3" id="KW-0446">Lipid-binding</keyword>
<dbReference type="InterPro" id="IPR036770">
    <property type="entry name" value="Ankyrin_rpt-contain_sf"/>
</dbReference>
<keyword evidence="2 4" id="KW-0040">ANK repeat</keyword>
<dbReference type="SMART" id="SM00248">
    <property type="entry name" value="ANK"/>
    <property type="match status" value="1"/>
</dbReference>
<dbReference type="AlphaFoldDB" id="A0A9P5XQY5"/>
<keyword evidence="1" id="KW-0677">Repeat</keyword>
<dbReference type="PANTHER" id="PTHR24119:SF0">
    <property type="entry name" value="ACYL-COA-BINDING DOMAIN-CONTAINING PROTEIN 6"/>
    <property type="match status" value="1"/>
</dbReference>
<dbReference type="PRINTS" id="PR00689">
    <property type="entry name" value="ACOABINDINGP"/>
</dbReference>
<dbReference type="SUPFAM" id="SSF47027">
    <property type="entry name" value="Acyl-CoA binding protein"/>
    <property type="match status" value="1"/>
</dbReference>
<feature type="compositionally biased region" description="Acidic residues" evidence="5">
    <location>
        <begin position="105"/>
        <end position="119"/>
    </location>
</feature>
<evidence type="ECO:0000313" key="7">
    <source>
        <dbReference type="EMBL" id="KAF9455129.1"/>
    </source>
</evidence>
<name>A0A9P5XQY5_9AGAR</name>
<dbReference type="OrthoDB" id="341259at2759"/>
<reference evidence="7" key="1">
    <citation type="submission" date="2020-11" db="EMBL/GenBank/DDBJ databases">
        <authorList>
            <consortium name="DOE Joint Genome Institute"/>
            <person name="Ahrendt S."/>
            <person name="Riley R."/>
            <person name="Andreopoulos W."/>
            <person name="Labutti K."/>
            <person name="Pangilinan J."/>
            <person name="Ruiz-Duenas F.J."/>
            <person name="Barrasa J.M."/>
            <person name="Sanchez-Garcia M."/>
            <person name="Camarero S."/>
            <person name="Miyauchi S."/>
            <person name="Serrano A."/>
            <person name="Linde D."/>
            <person name="Babiker R."/>
            <person name="Drula E."/>
            <person name="Ayuso-Fernandez I."/>
            <person name="Pacheco R."/>
            <person name="Padilla G."/>
            <person name="Ferreira P."/>
            <person name="Barriuso J."/>
            <person name="Kellner H."/>
            <person name="Castanera R."/>
            <person name="Alfaro M."/>
            <person name="Ramirez L."/>
            <person name="Pisabarro A.G."/>
            <person name="Kuo A."/>
            <person name="Tritt A."/>
            <person name="Lipzen A."/>
            <person name="He G."/>
            <person name="Yan M."/>
            <person name="Ng V."/>
            <person name="Cullen D."/>
            <person name="Martin F."/>
            <person name="Rosso M.-N."/>
            <person name="Henrissat B."/>
            <person name="Hibbett D."/>
            <person name="Martinez A.T."/>
            <person name="Grigoriev I.V."/>
        </authorList>
    </citation>
    <scope>NUCLEOTIDE SEQUENCE</scope>
    <source>
        <strain evidence="7">MF-IS2</strain>
    </source>
</reference>
<dbReference type="PROSITE" id="PS50088">
    <property type="entry name" value="ANK_REPEAT"/>
    <property type="match status" value="1"/>
</dbReference>
<dbReference type="PROSITE" id="PS50297">
    <property type="entry name" value="ANK_REP_REGION"/>
    <property type="match status" value="1"/>
</dbReference>
<evidence type="ECO:0000313" key="8">
    <source>
        <dbReference type="Proteomes" id="UP000807342"/>
    </source>
</evidence>
<dbReference type="Proteomes" id="UP000807342">
    <property type="component" value="Unassembled WGS sequence"/>
</dbReference>
<evidence type="ECO:0000256" key="4">
    <source>
        <dbReference type="PROSITE-ProRule" id="PRU00023"/>
    </source>
</evidence>
<dbReference type="PROSITE" id="PS51228">
    <property type="entry name" value="ACB_2"/>
    <property type="match status" value="1"/>
</dbReference>
<comment type="caution">
    <text evidence="7">The sequence shown here is derived from an EMBL/GenBank/DDBJ whole genome shotgun (WGS) entry which is preliminary data.</text>
</comment>
<sequence>MPSSSFEAAAAYLSTASSLSKVSNTIKLELYGLFKYVTAGPTPTSSRPSIFDMTGRAKWDAWNAAGKAYTQAQDAETRYLEIAKELGWDEQAAVSKQHEAPSTTNEDEDGDIWDSEEDVSSQGGGGLGCAVSTMAYTKEESEKTLHGFAVENNLKGIEDLLSLVPDLNLDELDEHGYTPLHLAADRGHLDIVKLLLSKGVDKSIKDPDDMAALELARIVGHREIVSLLSE</sequence>
<feature type="region of interest" description="Disordered" evidence="5">
    <location>
        <begin position="92"/>
        <end position="125"/>
    </location>
</feature>
<organism evidence="7 8">
    <name type="scientific">Macrolepiota fuliginosa MF-IS2</name>
    <dbReference type="NCBI Taxonomy" id="1400762"/>
    <lineage>
        <taxon>Eukaryota</taxon>
        <taxon>Fungi</taxon>
        <taxon>Dikarya</taxon>
        <taxon>Basidiomycota</taxon>
        <taxon>Agaricomycotina</taxon>
        <taxon>Agaricomycetes</taxon>
        <taxon>Agaricomycetidae</taxon>
        <taxon>Agaricales</taxon>
        <taxon>Agaricineae</taxon>
        <taxon>Agaricaceae</taxon>
        <taxon>Macrolepiota</taxon>
    </lineage>
</organism>
<dbReference type="InterPro" id="IPR002110">
    <property type="entry name" value="Ankyrin_rpt"/>
</dbReference>
<protein>
    <submittedName>
        <fullName evidence="7">Ankyrin</fullName>
    </submittedName>
</protein>
<evidence type="ECO:0000256" key="1">
    <source>
        <dbReference type="ARBA" id="ARBA00022737"/>
    </source>
</evidence>